<sequence length="195" mass="22369">MSLDVEGDKRLIDELKIAWQWHYDITWLKNPPADRENGSLDLITELDQIKINLEIFESESQVQVAIKKITVRSGDYHLNYMETSPRTKISDVAKINDNDAWQYLENLAQWEQYRDTDGRINSLWAKGDTLTPGAFMVQSRFDGAETNITFANGTTIELINTAWTNEDFTDVKEGKPFHEKFCQGDIFGARAGDND</sequence>
<name>A0A9W9CEM5_9PLEO</name>
<dbReference type="EMBL" id="JAPEUX010000002">
    <property type="protein sequence ID" value="KAJ4357833.1"/>
    <property type="molecule type" value="Genomic_DNA"/>
</dbReference>
<dbReference type="Proteomes" id="UP001140513">
    <property type="component" value="Unassembled WGS sequence"/>
</dbReference>
<dbReference type="PANTHER" id="PTHR37049:SF4">
    <property type="entry name" value="RHODANESE DOMAIN-CONTAINING PROTEIN"/>
    <property type="match status" value="1"/>
</dbReference>
<keyword evidence="3" id="KW-1185">Reference proteome</keyword>
<dbReference type="Pfam" id="PF23658">
    <property type="entry name" value="PDZ_CPAF_rel"/>
    <property type="match status" value="1"/>
</dbReference>
<organism evidence="2 3">
    <name type="scientific">Didymosphaeria variabile</name>
    <dbReference type="NCBI Taxonomy" id="1932322"/>
    <lineage>
        <taxon>Eukaryota</taxon>
        <taxon>Fungi</taxon>
        <taxon>Dikarya</taxon>
        <taxon>Ascomycota</taxon>
        <taxon>Pezizomycotina</taxon>
        <taxon>Dothideomycetes</taxon>
        <taxon>Pleosporomycetidae</taxon>
        <taxon>Pleosporales</taxon>
        <taxon>Massarineae</taxon>
        <taxon>Didymosphaeriaceae</taxon>
        <taxon>Didymosphaeria</taxon>
    </lineage>
</organism>
<evidence type="ECO:0000313" key="3">
    <source>
        <dbReference type="Proteomes" id="UP001140513"/>
    </source>
</evidence>
<accession>A0A9W9CEM5</accession>
<proteinExistence type="predicted"/>
<dbReference type="GeneID" id="80905939"/>
<dbReference type="InterPro" id="IPR052766">
    <property type="entry name" value="S41A_metabolite_peptidase"/>
</dbReference>
<dbReference type="RefSeq" id="XP_056074692.1">
    <property type="nucleotide sequence ID" value="XM_056211219.1"/>
</dbReference>
<evidence type="ECO:0000259" key="1">
    <source>
        <dbReference type="Pfam" id="PF23658"/>
    </source>
</evidence>
<protein>
    <recommendedName>
        <fullName evidence="1">CPAF-like PDZ domain-containing protein</fullName>
    </recommendedName>
</protein>
<dbReference type="PANTHER" id="PTHR37049">
    <property type="entry name" value="PEPTIDASE S41 FAMILY PROTEIN"/>
    <property type="match status" value="1"/>
</dbReference>
<evidence type="ECO:0000313" key="2">
    <source>
        <dbReference type="EMBL" id="KAJ4357833.1"/>
    </source>
</evidence>
<gene>
    <name evidence="2" type="ORF">N0V89_002409</name>
</gene>
<feature type="domain" description="CPAF-like PDZ" evidence="1">
    <location>
        <begin position="76"/>
        <end position="169"/>
    </location>
</feature>
<dbReference type="AlphaFoldDB" id="A0A9W9CEM5"/>
<dbReference type="OrthoDB" id="27214at2759"/>
<dbReference type="InterPro" id="IPR056186">
    <property type="entry name" value="PDZ_CPAF-rel"/>
</dbReference>
<reference evidence="2" key="1">
    <citation type="submission" date="2022-10" db="EMBL/GenBank/DDBJ databases">
        <title>Tapping the CABI collections for fungal endophytes: first genome assemblies for Collariella, Neodidymelliopsis, Ascochyta clinopodiicola, Didymella pomorum, Didymosphaeria variabile, Neocosmospora piperis and Neocucurbitaria cava.</title>
        <authorList>
            <person name="Hill R."/>
        </authorList>
    </citation>
    <scope>NUCLEOTIDE SEQUENCE</scope>
    <source>
        <strain evidence="2">IMI 356815</strain>
    </source>
</reference>
<comment type="caution">
    <text evidence="2">The sequence shown here is derived from an EMBL/GenBank/DDBJ whole genome shotgun (WGS) entry which is preliminary data.</text>
</comment>